<sequence>MLRGPFRACPRATVPGPGCSITYCPWQAVLLGIQPAAAAAAAATAAAAAAVAAVAAAAAVGAVGAGEAQASSRLAG</sequence>
<reference evidence="1" key="1">
    <citation type="submission" date="2021-10" db="EMBL/GenBank/DDBJ databases">
        <title>Melipona bicolor Genome sequencing and assembly.</title>
        <authorList>
            <person name="Araujo N.S."/>
            <person name="Arias M.C."/>
        </authorList>
    </citation>
    <scope>NUCLEOTIDE SEQUENCE</scope>
    <source>
        <strain evidence="1">USP_2M_L1-L4_2017</strain>
        <tissue evidence="1">Whole body</tissue>
    </source>
</reference>
<comment type="caution">
    <text evidence="1">The sequence shown here is derived from an EMBL/GenBank/DDBJ whole genome shotgun (WGS) entry which is preliminary data.</text>
</comment>
<keyword evidence="2" id="KW-1185">Reference proteome</keyword>
<dbReference type="Proteomes" id="UP001177670">
    <property type="component" value="Unassembled WGS sequence"/>
</dbReference>
<dbReference type="AlphaFoldDB" id="A0AA40G9L6"/>
<evidence type="ECO:0000313" key="2">
    <source>
        <dbReference type="Proteomes" id="UP001177670"/>
    </source>
</evidence>
<evidence type="ECO:0000313" key="1">
    <source>
        <dbReference type="EMBL" id="KAK1133660.1"/>
    </source>
</evidence>
<gene>
    <name evidence="1" type="ORF">K0M31_011453</name>
</gene>
<proteinExistence type="predicted"/>
<organism evidence="1 2">
    <name type="scientific">Melipona bicolor</name>
    <dbReference type="NCBI Taxonomy" id="60889"/>
    <lineage>
        <taxon>Eukaryota</taxon>
        <taxon>Metazoa</taxon>
        <taxon>Ecdysozoa</taxon>
        <taxon>Arthropoda</taxon>
        <taxon>Hexapoda</taxon>
        <taxon>Insecta</taxon>
        <taxon>Pterygota</taxon>
        <taxon>Neoptera</taxon>
        <taxon>Endopterygota</taxon>
        <taxon>Hymenoptera</taxon>
        <taxon>Apocrita</taxon>
        <taxon>Aculeata</taxon>
        <taxon>Apoidea</taxon>
        <taxon>Anthophila</taxon>
        <taxon>Apidae</taxon>
        <taxon>Melipona</taxon>
    </lineage>
</organism>
<protein>
    <submittedName>
        <fullName evidence="1">Uncharacterized protein</fullName>
    </submittedName>
</protein>
<accession>A0AA40G9L6</accession>
<dbReference type="EMBL" id="JAHYIQ010000003">
    <property type="protein sequence ID" value="KAK1133660.1"/>
    <property type="molecule type" value="Genomic_DNA"/>
</dbReference>
<name>A0AA40G9L6_9HYME</name>